<sequence>MTNVVTLHGDKRWRAVIEYSSPYSSHEHYFEEIADLPIIIERGPDWNFLARCTVTLNRNDNDGAQHSASLREVKTDKS</sequence>
<dbReference type="STRING" id="1121003.SAMN03080618_03571"/>
<dbReference type="AlphaFoldDB" id="A0A1I3T4E3"/>
<proteinExistence type="predicted"/>
<organism evidence="1 2">
    <name type="scientific">Aquamicrobium aerolatum DSM 21857</name>
    <dbReference type="NCBI Taxonomy" id="1121003"/>
    <lineage>
        <taxon>Bacteria</taxon>
        <taxon>Pseudomonadati</taxon>
        <taxon>Pseudomonadota</taxon>
        <taxon>Alphaproteobacteria</taxon>
        <taxon>Hyphomicrobiales</taxon>
        <taxon>Phyllobacteriaceae</taxon>
        <taxon>Aerobium</taxon>
    </lineage>
</organism>
<keyword evidence="2" id="KW-1185">Reference proteome</keyword>
<dbReference type="Proteomes" id="UP000242763">
    <property type="component" value="Unassembled WGS sequence"/>
</dbReference>
<evidence type="ECO:0000313" key="2">
    <source>
        <dbReference type="Proteomes" id="UP000242763"/>
    </source>
</evidence>
<accession>A0A1I3T4E3</accession>
<name>A0A1I3T4E3_9HYPH</name>
<protein>
    <submittedName>
        <fullName evidence="1">Uncharacterized protein</fullName>
    </submittedName>
</protein>
<gene>
    <name evidence="1" type="ORF">SAMN03080618_03571</name>
</gene>
<dbReference type="EMBL" id="FORF01000044">
    <property type="protein sequence ID" value="SFJ65914.1"/>
    <property type="molecule type" value="Genomic_DNA"/>
</dbReference>
<evidence type="ECO:0000313" key="1">
    <source>
        <dbReference type="EMBL" id="SFJ65914.1"/>
    </source>
</evidence>
<reference evidence="2" key="1">
    <citation type="submission" date="2016-10" db="EMBL/GenBank/DDBJ databases">
        <authorList>
            <person name="Varghese N."/>
            <person name="Submissions S."/>
        </authorList>
    </citation>
    <scope>NUCLEOTIDE SEQUENCE [LARGE SCALE GENOMIC DNA]</scope>
    <source>
        <strain evidence="2">DSM 21857</strain>
    </source>
</reference>